<dbReference type="STRING" id="1888891.DSOL_1943"/>
<sequence length="86" mass="9907">MDRGIATKSNLELLKEKDYPYIVVEMRATEKDYVQEFTLAKDTFDKIEAGSKEDTSAVYVKKIMTEDACRVLGVKDESRKNGRWIP</sequence>
<evidence type="ECO:0000313" key="2">
    <source>
        <dbReference type="Proteomes" id="UP000186102"/>
    </source>
</evidence>
<dbReference type="AlphaFoldDB" id="A0A1Q8QXW5"/>
<proteinExistence type="predicted"/>
<name>A0A1Q8QXW5_9FIRM</name>
<organism evidence="1 2">
    <name type="scientific">Desulfosporosinus metallidurans</name>
    <dbReference type="NCBI Taxonomy" id="1888891"/>
    <lineage>
        <taxon>Bacteria</taxon>
        <taxon>Bacillati</taxon>
        <taxon>Bacillota</taxon>
        <taxon>Clostridia</taxon>
        <taxon>Eubacteriales</taxon>
        <taxon>Desulfitobacteriaceae</taxon>
        <taxon>Desulfosporosinus</taxon>
    </lineage>
</organism>
<protein>
    <submittedName>
        <fullName evidence="1">Uncharacterized protein</fullName>
    </submittedName>
</protein>
<keyword evidence="2" id="KW-1185">Reference proteome</keyword>
<dbReference type="Proteomes" id="UP000186102">
    <property type="component" value="Unassembled WGS sequence"/>
</dbReference>
<comment type="caution">
    <text evidence="1">The sequence shown here is derived from an EMBL/GenBank/DDBJ whole genome shotgun (WGS) entry which is preliminary data.</text>
</comment>
<dbReference type="EMBL" id="MLBF01000011">
    <property type="protein sequence ID" value="OLN32070.1"/>
    <property type="molecule type" value="Genomic_DNA"/>
</dbReference>
<evidence type="ECO:0000313" key="1">
    <source>
        <dbReference type="EMBL" id="OLN32070.1"/>
    </source>
</evidence>
<reference evidence="1 2" key="1">
    <citation type="submission" date="2016-09" db="EMBL/GenBank/DDBJ databases">
        <title>Complete genome of Desulfosporosinus sp. OL.</title>
        <authorList>
            <person name="Mardanov A."/>
            <person name="Beletsky A."/>
            <person name="Panova A."/>
            <person name="Karnachuk O."/>
            <person name="Ravin N."/>
        </authorList>
    </citation>
    <scope>NUCLEOTIDE SEQUENCE [LARGE SCALE GENOMIC DNA]</scope>
    <source>
        <strain evidence="1 2">OL</strain>
    </source>
</reference>
<accession>A0A1Q8QXW5</accession>
<gene>
    <name evidence="1" type="ORF">DSOL_1943</name>
</gene>